<organism evidence="2 3">
    <name type="scientific">Cohaesibacter gelatinilyticus</name>
    <dbReference type="NCBI Taxonomy" id="372072"/>
    <lineage>
        <taxon>Bacteria</taxon>
        <taxon>Pseudomonadati</taxon>
        <taxon>Pseudomonadota</taxon>
        <taxon>Alphaproteobacteria</taxon>
        <taxon>Hyphomicrobiales</taxon>
        <taxon>Cohaesibacteraceae</taxon>
    </lineage>
</organism>
<keyword evidence="1" id="KW-0812">Transmembrane</keyword>
<keyword evidence="1" id="KW-1133">Transmembrane helix</keyword>
<evidence type="ECO:0000313" key="3">
    <source>
        <dbReference type="Proteomes" id="UP000219439"/>
    </source>
</evidence>
<sequence length="233" mass="26678">MSNGLQEPTPPHRWIFFILVFGLIGITVLFITSRFFRHSEGLFSHSSYTSDPTPIIINIANSSLQLPQNMIRQEAQRTSEPQASLDLFFRWPDLEGYNLDNQLAFTEISEESKLVFIHLSSPKKHISSSERLYSVYSQHFIGTPSKGPGKLIGFKMNEKSSYAGETVYFKPDENPPYVVRCFQPQPKVPTICLREILLKNGLQASYRFRLGMLKNWRELDLATGQLLNSFVVQ</sequence>
<dbReference type="AlphaFoldDB" id="A0A285NG54"/>
<keyword evidence="3" id="KW-1185">Reference proteome</keyword>
<gene>
    <name evidence="2" type="ORF">SAMN06265368_1701</name>
</gene>
<protein>
    <submittedName>
        <fullName evidence="2">Uncharacterized protein</fullName>
    </submittedName>
</protein>
<name>A0A285NG54_9HYPH</name>
<dbReference type="Proteomes" id="UP000219439">
    <property type="component" value="Unassembled WGS sequence"/>
</dbReference>
<proteinExistence type="predicted"/>
<evidence type="ECO:0000313" key="2">
    <source>
        <dbReference type="EMBL" id="SNZ08492.1"/>
    </source>
</evidence>
<dbReference type="RefSeq" id="WP_097152830.1">
    <property type="nucleotide sequence ID" value="NZ_OBEL01000001.1"/>
</dbReference>
<dbReference type="OrthoDB" id="7959514at2"/>
<evidence type="ECO:0000256" key="1">
    <source>
        <dbReference type="SAM" id="Phobius"/>
    </source>
</evidence>
<feature type="transmembrane region" description="Helical" evidence="1">
    <location>
        <begin position="14"/>
        <end position="36"/>
    </location>
</feature>
<dbReference type="EMBL" id="OBEL01000001">
    <property type="protein sequence ID" value="SNZ08492.1"/>
    <property type="molecule type" value="Genomic_DNA"/>
</dbReference>
<reference evidence="2 3" key="1">
    <citation type="submission" date="2017-09" db="EMBL/GenBank/DDBJ databases">
        <authorList>
            <person name="Ehlers B."/>
            <person name="Leendertz F.H."/>
        </authorList>
    </citation>
    <scope>NUCLEOTIDE SEQUENCE [LARGE SCALE GENOMIC DNA]</scope>
    <source>
        <strain evidence="2 3">DSM 18289</strain>
    </source>
</reference>
<keyword evidence="1" id="KW-0472">Membrane</keyword>
<accession>A0A285NG54</accession>